<dbReference type="RefSeq" id="XP_007539219.1">
    <property type="nucleotide sequence ID" value="XM_007539157.1"/>
</dbReference>
<keyword evidence="1 3" id="KW-0479">Metal-binding</keyword>
<dbReference type="OrthoDB" id="9049620at2759"/>
<dbReference type="eggNOG" id="KOG2177">
    <property type="taxonomic scope" value="Eukaryota"/>
</dbReference>
<dbReference type="SUPFAM" id="SSF49899">
    <property type="entry name" value="Concanavalin A-like lectins/glucanases"/>
    <property type="match status" value="1"/>
</dbReference>
<dbReference type="InParanoid" id="A0A1S3ARA9"/>
<evidence type="ECO:0000256" key="2">
    <source>
        <dbReference type="ARBA" id="ARBA00022833"/>
    </source>
</evidence>
<dbReference type="Gene3D" id="2.60.120.920">
    <property type="match status" value="1"/>
</dbReference>
<dbReference type="PROSITE" id="PS50119">
    <property type="entry name" value="ZF_BBOX"/>
    <property type="match status" value="1"/>
</dbReference>
<proteinExistence type="predicted"/>
<evidence type="ECO:0000259" key="5">
    <source>
        <dbReference type="PROSITE" id="PS50188"/>
    </source>
</evidence>
<evidence type="ECO:0000256" key="3">
    <source>
        <dbReference type="PROSITE-ProRule" id="PRU00024"/>
    </source>
</evidence>
<dbReference type="GeneID" id="103128303"/>
<dbReference type="InterPro" id="IPR013320">
    <property type="entry name" value="ConA-like_dom_sf"/>
</dbReference>
<feature type="domain" description="B30.2/SPRY" evidence="5">
    <location>
        <begin position="217"/>
        <end position="296"/>
    </location>
</feature>
<evidence type="ECO:0000313" key="7">
    <source>
        <dbReference type="RefSeq" id="XP_007539219.1"/>
    </source>
</evidence>
<dbReference type="Gene3D" id="3.30.160.60">
    <property type="entry name" value="Classic Zinc Finger"/>
    <property type="match status" value="1"/>
</dbReference>
<evidence type="ECO:0000256" key="1">
    <source>
        <dbReference type="ARBA" id="ARBA00022771"/>
    </source>
</evidence>
<name>A0A1S3ARA9_ERIEU</name>
<accession>A0A1S3ARA9</accession>
<dbReference type="SUPFAM" id="SSF57845">
    <property type="entry name" value="B-box zinc-binding domain"/>
    <property type="match status" value="1"/>
</dbReference>
<dbReference type="GO" id="GO:0008270">
    <property type="term" value="F:zinc ion binding"/>
    <property type="evidence" value="ECO:0007669"/>
    <property type="project" value="UniProtKB-KW"/>
</dbReference>
<reference evidence="7" key="1">
    <citation type="submission" date="2025-04" db="UniProtKB">
        <authorList>
            <consortium name="RefSeq"/>
        </authorList>
    </citation>
    <scope>IDENTIFICATION</scope>
</reference>
<dbReference type="Pfam" id="PF13765">
    <property type="entry name" value="PRY"/>
    <property type="match status" value="1"/>
</dbReference>
<evidence type="ECO:0000313" key="8">
    <source>
        <dbReference type="RefSeq" id="XP_060035127.1"/>
    </source>
</evidence>
<keyword evidence="6" id="KW-1185">Reference proteome</keyword>
<dbReference type="AlphaFoldDB" id="A0A1S3ARA9"/>
<dbReference type="InterPro" id="IPR006574">
    <property type="entry name" value="PRY"/>
</dbReference>
<evidence type="ECO:0000259" key="4">
    <source>
        <dbReference type="PROSITE" id="PS50119"/>
    </source>
</evidence>
<keyword evidence="2" id="KW-0862">Zinc</keyword>
<evidence type="ECO:0000313" key="6">
    <source>
        <dbReference type="Proteomes" id="UP001652624"/>
    </source>
</evidence>
<protein>
    <submittedName>
        <fullName evidence="7 8">Tripartite motif-containing protein 75</fullName>
    </submittedName>
</protein>
<sequence length="296" mass="34600">MSEEHCTANRKLAKTIEITQLINIGNKEVNQQEENLCERHNQVLGLFCEEDLEMFCSDCVQPHDQQGHYVWFLEEAASYYRDKVNSSTTLLMEHLGKSELVEKRQDIVFQEVRDQRSQHKSKVTSGSEHLNELVDREQRTAFCRLAQERRTIWREQTRISLTSKTTSPPSNALFQEALERSVMSDMNILSEVKRIHHRCASLQVPTVCSFQLWREGYCFPPQDSALEKIQQKFKAEVTLDPHTADPHLCVSKDKRSVTLRKRRSKVLQRQQPIPFDLQVLGSQEFLAGRHYWEFPI</sequence>
<dbReference type="Pfam" id="PF00643">
    <property type="entry name" value="zf-B_box"/>
    <property type="match status" value="1"/>
</dbReference>
<dbReference type="PROSITE" id="PS50188">
    <property type="entry name" value="B302_SPRY"/>
    <property type="match status" value="1"/>
</dbReference>
<dbReference type="InterPro" id="IPR000315">
    <property type="entry name" value="Znf_B-box"/>
</dbReference>
<feature type="domain" description="B box-type" evidence="4">
    <location>
        <begin position="32"/>
        <end position="73"/>
    </location>
</feature>
<dbReference type="InterPro" id="IPR043136">
    <property type="entry name" value="B30.2/SPRY_sf"/>
</dbReference>
<gene>
    <name evidence="7" type="primary">LOC103128303</name>
    <name evidence="8" type="synonym">LOC132534678</name>
</gene>
<dbReference type="InterPro" id="IPR003879">
    <property type="entry name" value="Butyrophylin_SPRY"/>
</dbReference>
<dbReference type="PRINTS" id="PR01407">
    <property type="entry name" value="BUTYPHLNCDUF"/>
</dbReference>
<dbReference type="InterPro" id="IPR001870">
    <property type="entry name" value="B30.2/SPRY"/>
</dbReference>
<dbReference type="InterPro" id="IPR050143">
    <property type="entry name" value="TRIM/RBCC"/>
</dbReference>
<dbReference type="SMART" id="SM00589">
    <property type="entry name" value="PRY"/>
    <property type="match status" value="1"/>
</dbReference>
<keyword evidence="1 3" id="KW-0863">Zinc-finger</keyword>
<organism evidence="6 7">
    <name type="scientific">Erinaceus europaeus</name>
    <name type="common">Western European hedgehog</name>
    <dbReference type="NCBI Taxonomy" id="9365"/>
    <lineage>
        <taxon>Eukaryota</taxon>
        <taxon>Metazoa</taxon>
        <taxon>Chordata</taxon>
        <taxon>Craniata</taxon>
        <taxon>Vertebrata</taxon>
        <taxon>Euteleostomi</taxon>
        <taxon>Mammalia</taxon>
        <taxon>Eutheria</taxon>
        <taxon>Laurasiatheria</taxon>
        <taxon>Eulipotyphla</taxon>
        <taxon>Erinaceidae</taxon>
        <taxon>Erinaceinae</taxon>
        <taxon>Erinaceus</taxon>
    </lineage>
</organism>
<dbReference type="RefSeq" id="XP_060035127.1">
    <property type="nucleotide sequence ID" value="XM_060179144.1"/>
</dbReference>
<dbReference type="Proteomes" id="UP001652624">
    <property type="component" value="Chromosome 19"/>
</dbReference>
<dbReference type="PANTHER" id="PTHR24103">
    <property type="entry name" value="E3 UBIQUITIN-PROTEIN LIGASE TRIM"/>
    <property type="match status" value="1"/>
</dbReference>